<evidence type="ECO:0000256" key="2">
    <source>
        <dbReference type="ARBA" id="ARBA00014280"/>
    </source>
</evidence>
<dbReference type="PROSITE" id="PS51025">
    <property type="entry name" value="PWI"/>
    <property type="match status" value="1"/>
</dbReference>
<evidence type="ECO:0000256" key="1">
    <source>
        <dbReference type="ARBA" id="ARBA00005544"/>
    </source>
</evidence>
<feature type="compositionally biased region" description="Basic residues" evidence="6">
    <location>
        <begin position="76"/>
        <end position="94"/>
    </location>
</feature>
<reference evidence="8" key="2">
    <citation type="submission" date="2021-01" db="EMBL/GenBank/DDBJ databases">
        <authorList>
            <person name="Schikora-Tamarit M.A."/>
        </authorList>
    </citation>
    <scope>NUCLEOTIDE SEQUENCE</scope>
    <source>
        <strain evidence="8">NCAIM Y.01608</strain>
    </source>
</reference>
<evidence type="ECO:0000256" key="5">
    <source>
        <dbReference type="ARBA" id="ARBA00025004"/>
    </source>
</evidence>
<evidence type="ECO:0000313" key="8">
    <source>
        <dbReference type="EMBL" id="KAH3658658.1"/>
    </source>
</evidence>
<comment type="similarity">
    <text evidence="1">Belongs to the SNU71 family.</text>
</comment>
<feature type="region of interest" description="Disordered" evidence="6">
    <location>
        <begin position="63"/>
        <end position="94"/>
    </location>
</feature>
<evidence type="ECO:0000256" key="4">
    <source>
        <dbReference type="ARBA" id="ARBA00022728"/>
    </source>
</evidence>
<dbReference type="Pfam" id="PF01480">
    <property type="entry name" value="PWI"/>
    <property type="match status" value="1"/>
</dbReference>
<comment type="function">
    <text evidence="5">Component of the U1 snRNP particle, which recognizes and binds the 5'-splice site of pre-mRNA. Together with other non-snRNP factors, U1 snRNP forms the spliceosomal commitment complex, that targets pre-mRNA to the splicing pathway.</text>
</comment>
<dbReference type="SUPFAM" id="SSF101233">
    <property type="entry name" value="PWI domain"/>
    <property type="match status" value="1"/>
</dbReference>
<evidence type="ECO:0000256" key="6">
    <source>
        <dbReference type="SAM" id="MobiDB-lite"/>
    </source>
</evidence>
<dbReference type="GO" id="GO:0006397">
    <property type="term" value="P:mRNA processing"/>
    <property type="evidence" value="ECO:0007669"/>
    <property type="project" value="UniProtKB-KW"/>
</dbReference>
<dbReference type="EMBL" id="JAEUBD010001584">
    <property type="protein sequence ID" value="KAH3658658.1"/>
    <property type="molecule type" value="Genomic_DNA"/>
</dbReference>
<dbReference type="Gene3D" id="1.20.1390.10">
    <property type="entry name" value="PWI domain"/>
    <property type="match status" value="1"/>
</dbReference>
<gene>
    <name evidence="8" type="ORF">OGATHE_006804</name>
</gene>
<comment type="caution">
    <text evidence="8">The sequence shown here is derived from an EMBL/GenBank/DDBJ whole genome shotgun (WGS) entry which is preliminary data.</text>
</comment>
<proteinExistence type="inferred from homology"/>
<evidence type="ECO:0000313" key="9">
    <source>
        <dbReference type="Proteomes" id="UP000788993"/>
    </source>
</evidence>
<dbReference type="InterPro" id="IPR036483">
    <property type="entry name" value="PWI_dom_sf"/>
</dbReference>
<keyword evidence="9" id="KW-1185">Reference proteome</keyword>
<name>A0A9P8NNE2_9ASCO</name>
<dbReference type="AlphaFoldDB" id="A0A9P8NNE2"/>
<feature type="non-terminal residue" evidence="8">
    <location>
        <position position="1"/>
    </location>
</feature>
<keyword evidence="3" id="KW-0507">mRNA processing</keyword>
<evidence type="ECO:0000256" key="3">
    <source>
        <dbReference type="ARBA" id="ARBA00022664"/>
    </source>
</evidence>
<organism evidence="8 9">
    <name type="scientific">Ogataea polymorpha</name>
    <dbReference type="NCBI Taxonomy" id="460523"/>
    <lineage>
        <taxon>Eukaryota</taxon>
        <taxon>Fungi</taxon>
        <taxon>Dikarya</taxon>
        <taxon>Ascomycota</taxon>
        <taxon>Saccharomycotina</taxon>
        <taxon>Pichiomycetes</taxon>
        <taxon>Pichiales</taxon>
        <taxon>Pichiaceae</taxon>
        <taxon>Ogataea</taxon>
    </lineage>
</organism>
<accession>A0A9P8NNE2</accession>
<dbReference type="InterPro" id="IPR002483">
    <property type="entry name" value="PWI_dom"/>
</dbReference>
<dbReference type="GO" id="GO:0005681">
    <property type="term" value="C:spliceosomal complex"/>
    <property type="evidence" value="ECO:0007669"/>
    <property type="project" value="UniProtKB-KW"/>
</dbReference>
<reference evidence="8" key="1">
    <citation type="journal article" date="2021" name="Open Biol.">
        <title>Shared evolutionary footprints suggest mitochondrial oxidative damage underlies multiple complex I losses in fungi.</title>
        <authorList>
            <person name="Schikora-Tamarit M.A."/>
            <person name="Marcet-Houben M."/>
            <person name="Nosek J."/>
            <person name="Gabaldon T."/>
        </authorList>
    </citation>
    <scope>NUCLEOTIDE SEQUENCE</scope>
    <source>
        <strain evidence="8">NCAIM Y.01608</strain>
    </source>
</reference>
<sequence>IEQRLEQLVPEDDIIVEFVNNLVLDEHTGPKDLCLQLKPFLDDQTVGFVEELWKKMLATENSEELKPLQTKPAGGKSHKKRIVDRSKYKKPYRR</sequence>
<evidence type="ECO:0000259" key="7">
    <source>
        <dbReference type="PROSITE" id="PS51025"/>
    </source>
</evidence>
<keyword evidence="4" id="KW-0508">mRNA splicing</keyword>
<feature type="domain" description="PWI" evidence="7">
    <location>
        <begin position="1"/>
        <end position="73"/>
    </location>
</feature>
<protein>
    <recommendedName>
        <fullName evidence="2">U1 small nuclear ribonucleoprotein component SNU71</fullName>
    </recommendedName>
</protein>
<dbReference type="Proteomes" id="UP000788993">
    <property type="component" value="Unassembled WGS sequence"/>
</dbReference>
<keyword evidence="4" id="KW-0747">Spliceosome</keyword>